<feature type="transmembrane region" description="Helical" evidence="2">
    <location>
        <begin position="145"/>
        <end position="165"/>
    </location>
</feature>
<keyword evidence="4" id="KW-1185">Reference proteome</keyword>
<keyword evidence="2" id="KW-0812">Transmembrane</keyword>
<evidence type="ECO:0000313" key="4">
    <source>
        <dbReference type="Proteomes" id="UP000027337"/>
    </source>
</evidence>
<keyword evidence="2" id="KW-1133">Transmembrane helix</keyword>
<dbReference type="eggNOG" id="ENOG5032WNW">
    <property type="taxonomic scope" value="Bacteria"/>
</dbReference>
<protein>
    <submittedName>
        <fullName evidence="3">Uncharacterized protein</fullName>
    </submittedName>
</protein>
<evidence type="ECO:0000256" key="1">
    <source>
        <dbReference type="SAM" id="MobiDB-lite"/>
    </source>
</evidence>
<keyword evidence="2" id="KW-0472">Membrane</keyword>
<evidence type="ECO:0000256" key="2">
    <source>
        <dbReference type="SAM" id="Phobius"/>
    </source>
</evidence>
<feature type="compositionally biased region" description="Polar residues" evidence="1">
    <location>
        <begin position="7"/>
        <end position="17"/>
    </location>
</feature>
<proteinExistence type="predicted"/>
<feature type="region of interest" description="Disordered" evidence="1">
    <location>
        <begin position="83"/>
        <end position="105"/>
    </location>
</feature>
<organism evidence="3 4">
    <name type="scientific">Sulfitobacter mediterraneus</name>
    <dbReference type="NCBI Taxonomy" id="83219"/>
    <lineage>
        <taxon>Bacteria</taxon>
        <taxon>Pseudomonadati</taxon>
        <taxon>Pseudomonadota</taxon>
        <taxon>Alphaproteobacteria</taxon>
        <taxon>Rhodobacterales</taxon>
        <taxon>Roseobacteraceae</taxon>
        <taxon>Sulfitobacter</taxon>
    </lineage>
</organism>
<accession>A0A061SQ48</accession>
<dbReference type="EMBL" id="JEMU01000025">
    <property type="protein sequence ID" value="KAJ01559.1"/>
    <property type="molecule type" value="Genomic_DNA"/>
</dbReference>
<sequence>MMMKTEPNMTDTPQSDTAMAEELDPQSLAAIKALLVEEVPDDPAVIAAAATEAYRKAPEPQTERRAAQAFPDLAESAPAQPLKKSRFKRAKPARAATKPQRAGSRRMDALKAQITGYRPTPRHVLLASAVLLIVFRPWLVVGLVLLALMLLGLTFLVLGYDGFWLRAMGAARWYANRNPDRAGELNRKFDTFALKWDAFLDRFPEGTVDGLYLPDLGDMAQRDARHEEALDRRMQDLRETEV</sequence>
<feature type="compositionally biased region" description="Low complexity" evidence="1">
    <location>
        <begin position="93"/>
        <end position="102"/>
    </location>
</feature>
<comment type="caution">
    <text evidence="3">The sequence shown here is derived from an EMBL/GenBank/DDBJ whole genome shotgun (WGS) entry which is preliminary data.</text>
</comment>
<dbReference type="AlphaFoldDB" id="A0A061SQ48"/>
<feature type="compositionally biased region" description="Basic residues" evidence="1">
    <location>
        <begin position="83"/>
        <end position="92"/>
    </location>
</feature>
<dbReference type="Proteomes" id="UP000027337">
    <property type="component" value="Unassembled WGS sequence"/>
</dbReference>
<reference evidence="3 4" key="1">
    <citation type="journal article" date="2014" name="Genome Announc.">
        <title>Draft Genome Sequences of Two Isolates of the Roseobacter Group, Sulfitobacter sp. Strains 3SOLIMAR09 and 1FIGIMAR09, from Harbors of Mallorca Island (Mediterranean Sea).</title>
        <authorList>
            <person name="Mas-Llado M."/>
            <person name="Pina-Villalonga J.M."/>
            <person name="Brunet-Galmes I."/>
            <person name="Nogales B."/>
            <person name="Bosch R."/>
        </authorList>
    </citation>
    <scope>NUCLEOTIDE SEQUENCE [LARGE SCALE GENOMIC DNA]</scope>
    <source>
        <strain evidence="3 4">1FIGIMAR09</strain>
    </source>
</reference>
<evidence type="ECO:0000313" key="3">
    <source>
        <dbReference type="EMBL" id="KAJ01559.1"/>
    </source>
</evidence>
<feature type="region of interest" description="Disordered" evidence="1">
    <location>
        <begin position="1"/>
        <end position="21"/>
    </location>
</feature>
<dbReference type="STRING" id="83219.PM02_18705"/>
<name>A0A061SQ48_9RHOB</name>
<gene>
    <name evidence="3" type="ORF">PM02_18705</name>
</gene>